<dbReference type="Proteomes" id="UP001500967">
    <property type="component" value="Unassembled WGS sequence"/>
</dbReference>
<comment type="similarity">
    <text evidence="2">Belongs to the terpene synthase family.</text>
</comment>
<keyword evidence="1 2" id="KW-0456">Lyase</keyword>
<gene>
    <name evidence="3" type="ORF">GCM10009539_12500</name>
</gene>
<keyword evidence="2" id="KW-0460">Magnesium</keyword>
<keyword evidence="2" id="KW-0479">Metal-binding</keyword>
<dbReference type="PANTHER" id="PTHR35201:SF4">
    <property type="entry name" value="BETA-PINACENE SYNTHASE-RELATED"/>
    <property type="match status" value="1"/>
</dbReference>
<protein>
    <recommendedName>
        <fullName evidence="2">Terpene synthase</fullName>
        <ecNumber evidence="2">4.2.3.-</ecNumber>
    </recommendedName>
</protein>
<dbReference type="EC" id="4.2.3.-" evidence="2"/>
<name>A0ABP3DDS9_9ACTN</name>
<dbReference type="InterPro" id="IPR034686">
    <property type="entry name" value="Terpene_cyclase-like_2"/>
</dbReference>
<dbReference type="RefSeq" id="WP_344647757.1">
    <property type="nucleotide sequence ID" value="NZ_BAAAGX010000006.1"/>
</dbReference>
<comment type="cofactor">
    <cofactor evidence="2">
        <name>Mg(2+)</name>
        <dbReference type="ChEBI" id="CHEBI:18420"/>
    </cofactor>
</comment>
<dbReference type="Pfam" id="PF19086">
    <property type="entry name" value="Terpene_syn_C_2"/>
    <property type="match status" value="1"/>
</dbReference>
<sequence>MIDVPVLHVPFPALMNPHAAALGPQLQGWLLRSGLATPELSRQFERARFDLLVASLYPTAEPDELRTMAELVAWMFVYDDHFDVHRLGASPAKAAAAADRVSAVLAGAPASGPLMNALGELVRDRLSPAPAPLRQRLLGHLDDYCRSLVDELELRASGRIPAPDVYFDLRVNTFAWPVLADLAEFAVGTVLPAESRESRDFSALLATAGRLMILIQDLRSLDREIANGESHNVVLSLQDERQCNLPQAIELAHQLFADRLTEFLDRRDAVLATSDHRSRRAVAALEHLLSGHLAWYARTDRYDRADGLESLGGTDDLIFEGVDR</sequence>
<dbReference type="SUPFAM" id="SSF48576">
    <property type="entry name" value="Terpenoid synthases"/>
    <property type="match status" value="1"/>
</dbReference>
<evidence type="ECO:0000313" key="3">
    <source>
        <dbReference type="EMBL" id="GAA0228585.1"/>
    </source>
</evidence>
<keyword evidence="4" id="KW-1185">Reference proteome</keyword>
<comment type="caution">
    <text evidence="3">The sequence shown here is derived from an EMBL/GenBank/DDBJ whole genome shotgun (WGS) entry which is preliminary data.</text>
</comment>
<evidence type="ECO:0000256" key="2">
    <source>
        <dbReference type="RuleBase" id="RU366034"/>
    </source>
</evidence>
<dbReference type="PANTHER" id="PTHR35201">
    <property type="entry name" value="TERPENE SYNTHASE"/>
    <property type="match status" value="1"/>
</dbReference>
<organism evidence="3 4">
    <name type="scientific">Cryptosporangium japonicum</name>
    <dbReference type="NCBI Taxonomy" id="80872"/>
    <lineage>
        <taxon>Bacteria</taxon>
        <taxon>Bacillati</taxon>
        <taxon>Actinomycetota</taxon>
        <taxon>Actinomycetes</taxon>
        <taxon>Cryptosporangiales</taxon>
        <taxon>Cryptosporangiaceae</taxon>
        <taxon>Cryptosporangium</taxon>
    </lineage>
</organism>
<dbReference type="InterPro" id="IPR008949">
    <property type="entry name" value="Isoprenoid_synthase_dom_sf"/>
</dbReference>
<dbReference type="Gene3D" id="1.10.600.10">
    <property type="entry name" value="Farnesyl Diphosphate Synthase"/>
    <property type="match status" value="1"/>
</dbReference>
<evidence type="ECO:0000313" key="4">
    <source>
        <dbReference type="Proteomes" id="UP001500967"/>
    </source>
</evidence>
<dbReference type="EMBL" id="BAAAGX010000006">
    <property type="protein sequence ID" value="GAA0228585.1"/>
    <property type="molecule type" value="Genomic_DNA"/>
</dbReference>
<evidence type="ECO:0000256" key="1">
    <source>
        <dbReference type="ARBA" id="ARBA00023239"/>
    </source>
</evidence>
<reference evidence="4" key="1">
    <citation type="journal article" date="2019" name="Int. J. Syst. Evol. Microbiol.">
        <title>The Global Catalogue of Microorganisms (GCM) 10K type strain sequencing project: providing services to taxonomists for standard genome sequencing and annotation.</title>
        <authorList>
            <consortium name="The Broad Institute Genomics Platform"/>
            <consortium name="The Broad Institute Genome Sequencing Center for Infectious Disease"/>
            <person name="Wu L."/>
            <person name="Ma J."/>
        </authorList>
    </citation>
    <scope>NUCLEOTIDE SEQUENCE [LARGE SCALE GENOMIC DNA]</scope>
    <source>
        <strain evidence="4">JCM 10425</strain>
    </source>
</reference>
<accession>A0ABP3DDS9</accession>
<proteinExistence type="inferred from homology"/>